<dbReference type="EMBL" id="CP135996">
    <property type="protein sequence ID" value="WOC33007.1"/>
    <property type="molecule type" value="Genomic_DNA"/>
</dbReference>
<dbReference type="AlphaFoldDB" id="A0AA97DC26"/>
<reference evidence="2" key="1">
    <citation type="submission" date="2023-09" db="EMBL/GenBank/DDBJ databases">
        <authorList>
            <person name="Zeng C."/>
        </authorList>
    </citation>
    <scope>NUCLEOTIDE SEQUENCE</scope>
    <source>
        <strain evidence="2">ZCY20-5</strain>
    </source>
</reference>
<evidence type="ECO:0000313" key="2">
    <source>
        <dbReference type="EMBL" id="WOC33007.1"/>
    </source>
</evidence>
<reference evidence="2" key="2">
    <citation type="submission" date="2024-06" db="EMBL/GenBank/DDBJ databases">
        <title>Caproicibacterium argilliputei sp. nov, a novel caproic acid producing anaerobic bacterium isolated from pit mud.</title>
        <authorList>
            <person name="Xia S."/>
        </authorList>
    </citation>
    <scope>NUCLEOTIDE SEQUENCE</scope>
    <source>
        <strain evidence="2">ZCY20-5</strain>
    </source>
</reference>
<proteinExistence type="predicted"/>
<dbReference type="SUPFAM" id="SSF52266">
    <property type="entry name" value="SGNH hydrolase"/>
    <property type="match status" value="1"/>
</dbReference>
<dbReference type="GO" id="GO:0016787">
    <property type="term" value="F:hydrolase activity"/>
    <property type="evidence" value="ECO:0007669"/>
    <property type="project" value="UniProtKB-KW"/>
</dbReference>
<evidence type="ECO:0000313" key="3">
    <source>
        <dbReference type="Proteomes" id="UP001300604"/>
    </source>
</evidence>
<dbReference type="RefSeq" id="WP_275845967.1">
    <property type="nucleotide sequence ID" value="NZ_CP135996.1"/>
</dbReference>
<gene>
    <name evidence="2" type="ORF">PXC00_03780</name>
</gene>
<dbReference type="Pfam" id="PF13472">
    <property type="entry name" value="Lipase_GDSL_2"/>
    <property type="match status" value="1"/>
</dbReference>
<keyword evidence="2" id="KW-0378">Hydrolase</keyword>
<dbReference type="PANTHER" id="PTHR34407">
    <property type="entry name" value="EXPRESSED PROTEIN"/>
    <property type="match status" value="1"/>
</dbReference>
<dbReference type="EC" id="3.1.-.-" evidence="2"/>
<keyword evidence="3" id="KW-1185">Reference proteome</keyword>
<feature type="domain" description="SGNH hydrolase-type esterase" evidence="1">
    <location>
        <begin position="215"/>
        <end position="386"/>
    </location>
</feature>
<protein>
    <submittedName>
        <fullName evidence="2">SGNH/GDSL hydrolase family protein</fullName>
        <ecNumber evidence="2">3.1.-.-</ecNumber>
    </submittedName>
</protein>
<name>A0AA97DC26_9FIRM</name>
<dbReference type="CDD" id="cd00229">
    <property type="entry name" value="SGNH_hydrolase"/>
    <property type="match status" value="1"/>
</dbReference>
<evidence type="ECO:0000259" key="1">
    <source>
        <dbReference type="Pfam" id="PF13472"/>
    </source>
</evidence>
<dbReference type="Proteomes" id="UP001300604">
    <property type="component" value="Chromosome"/>
</dbReference>
<dbReference type="InterPro" id="IPR013830">
    <property type="entry name" value="SGNH_hydro"/>
</dbReference>
<organism evidence="2 3">
    <name type="scientific">Caproicibacterium argilliputei</name>
    <dbReference type="NCBI Taxonomy" id="3030016"/>
    <lineage>
        <taxon>Bacteria</taxon>
        <taxon>Bacillati</taxon>
        <taxon>Bacillota</taxon>
        <taxon>Clostridia</taxon>
        <taxon>Eubacteriales</taxon>
        <taxon>Oscillospiraceae</taxon>
        <taxon>Caproicibacterium</taxon>
    </lineage>
</organism>
<dbReference type="KEGG" id="carl:PXC00_03780"/>
<dbReference type="PANTHER" id="PTHR34407:SF1">
    <property type="entry name" value="SGNH HYDROLASE-TYPE ESTERASE DOMAIN-CONTAINING PROTEIN"/>
    <property type="match status" value="1"/>
</dbReference>
<sequence length="569" mass="63283">MNGPVAPKDPEKKRPYFYIMRDKEVFGAKQESGKGVQFIYEDNGRLINSAQIAGNITDEATLDLLKTTAGFRKLVHSIGVSAQTENPNEALEFVFQMYGKTDVYGSGTNIRAKLTGNGMETRIHLNEIAWSAEDNVPGQIRFEFDTPELLANVSVRFYLNDGFTAPEPIEDQAIDFASGDYKKMIARSLLQLGNTARLKKAAAKAQRGEDVTIAFIGGSITQGAGATPINTESYAYQFYRRFAETYGTGSNVHLIKAGVGGTPSELGMIRFERDVLRDGSVKPDLVVIEFAVNDEGDETKGICYESLVRKALKLPEQPAVILLFCVFAHDWNLQERLSPVGKLYHLPMVSILDAVSPQFPLKPGEGRVLSKNQFFYDVFHPSNTGHLIMADCLAYLVKQAVAQKKTEADQTEALLQQKPVLGGTYEDVRLLDRKDNFIGAKIDCGSFAEHDDDLQCVEQDDHLETTPEFPYNWCHTGTETNNDAFRLQLTCKALLLVYKDSGETNAGQADVFVDGKKVMTVNPRTIGWTHCNPLILFHEETAKAHTVELRMVETDRSKKFTILGFGYVK</sequence>
<accession>A0AA97DC26</accession>
<dbReference type="Gene3D" id="3.40.50.1110">
    <property type="entry name" value="SGNH hydrolase"/>
    <property type="match status" value="1"/>
</dbReference>
<dbReference type="InterPro" id="IPR036514">
    <property type="entry name" value="SGNH_hydro_sf"/>
</dbReference>